<comment type="caution">
    <text evidence="8">The sequence shown here is derived from an EMBL/GenBank/DDBJ whole genome shotgun (WGS) entry which is preliminary data.</text>
</comment>
<keyword evidence="9" id="KW-1185">Reference proteome</keyword>
<dbReference type="InterPro" id="IPR007867">
    <property type="entry name" value="GMC_OxRtase_C"/>
</dbReference>
<organism evidence="8 9">
    <name type="scientific">Pinctada imbricata</name>
    <name type="common">Atlantic pearl-oyster</name>
    <name type="synonym">Pinctada martensii</name>
    <dbReference type="NCBI Taxonomy" id="66713"/>
    <lineage>
        <taxon>Eukaryota</taxon>
        <taxon>Metazoa</taxon>
        <taxon>Spiralia</taxon>
        <taxon>Lophotrochozoa</taxon>
        <taxon>Mollusca</taxon>
        <taxon>Bivalvia</taxon>
        <taxon>Autobranchia</taxon>
        <taxon>Pteriomorphia</taxon>
        <taxon>Pterioida</taxon>
        <taxon>Pterioidea</taxon>
        <taxon>Pteriidae</taxon>
        <taxon>Pinctada</taxon>
    </lineage>
</organism>
<dbReference type="EMBL" id="VSWD01000013">
    <property type="protein sequence ID" value="KAK3084176.1"/>
    <property type="molecule type" value="Genomic_DNA"/>
</dbReference>
<dbReference type="PROSITE" id="PS00624">
    <property type="entry name" value="GMC_OXRED_2"/>
    <property type="match status" value="1"/>
</dbReference>
<reference evidence="8" key="1">
    <citation type="submission" date="2019-08" db="EMBL/GenBank/DDBJ databases">
        <title>The improved chromosome-level genome for the pearl oyster Pinctada fucata martensii using PacBio sequencing and Hi-C.</title>
        <authorList>
            <person name="Zheng Z."/>
        </authorList>
    </citation>
    <scope>NUCLEOTIDE SEQUENCE</scope>
    <source>
        <strain evidence="8">ZZ-2019</strain>
        <tissue evidence="8">Adductor muscle</tissue>
    </source>
</reference>
<dbReference type="GO" id="GO:0016614">
    <property type="term" value="F:oxidoreductase activity, acting on CH-OH group of donors"/>
    <property type="evidence" value="ECO:0007669"/>
    <property type="project" value="InterPro"/>
</dbReference>
<evidence type="ECO:0000259" key="6">
    <source>
        <dbReference type="PROSITE" id="PS00623"/>
    </source>
</evidence>
<proteinExistence type="inferred from homology"/>
<evidence type="ECO:0000259" key="7">
    <source>
        <dbReference type="PROSITE" id="PS00624"/>
    </source>
</evidence>
<gene>
    <name evidence="8" type="ORF">FSP39_009567</name>
</gene>
<evidence type="ECO:0000256" key="3">
    <source>
        <dbReference type="ARBA" id="ARBA00022630"/>
    </source>
</evidence>
<dbReference type="Gene3D" id="3.30.560.10">
    <property type="entry name" value="Glucose Oxidase, domain 3"/>
    <property type="match status" value="1"/>
</dbReference>
<dbReference type="PANTHER" id="PTHR11552:SF147">
    <property type="entry name" value="CHOLINE DEHYDROGENASE, MITOCHONDRIAL"/>
    <property type="match status" value="1"/>
</dbReference>
<dbReference type="Proteomes" id="UP001186944">
    <property type="component" value="Unassembled WGS sequence"/>
</dbReference>
<comment type="similarity">
    <text evidence="2 5">Belongs to the GMC oxidoreductase family.</text>
</comment>
<evidence type="ECO:0000313" key="8">
    <source>
        <dbReference type="EMBL" id="KAK3084176.1"/>
    </source>
</evidence>
<evidence type="ECO:0000256" key="1">
    <source>
        <dbReference type="ARBA" id="ARBA00001974"/>
    </source>
</evidence>
<dbReference type="PANTHER" id="PTHR11552">
    <property type="entry name" value="GLUCOSE-METHANOL-CHOLINE GMC OXIDOREDUCTASE"/>
    <property type="match status" value="1"/>
</dbReference>
<dbReference type="GO" id="GO:0050660">
    <property type="term" value="F:flavin adenine dinucleotide binding"/>
    <property type="evidence" value="ECO:0007669"/>
    <property type="project" value="InterPro"/>
</dbReference>
<accession>A0AA88XJR2</accession>
<dbReference type="SUPFAM" id="SSF51905">
    <property type="entry name" value="FAD/NAD(P)-binding domain"/>
    <property type="match status" value="1"/>
</dbReference>
<evidence type="ECO:0000313" key="9">
    <source>
        <dbReference type="Proteomes" id="UP001186944"/>
    </source>
</evidence>
<dbReference type="InterPro" id="IPR036188">
    <property type="entry name" value="FAD/NAD-bd_sf"/>
</dbReference>
<keyword evidence="3 5" id="KW-0285">Flavoprotein</keyword>
<dbReference type="AlphaFoldDB" id="A0AA88XJR2"/>
<sequence>MGYDKNMEYHIRLQYVVGQIGQKCMKPLCRKVAQTKGHSDYRSLLNENRVKLQIHHLRGINNGAQRMKNILTERQWFSLYKNSGDKNGCCSVTAREDVENMLDVSLMCKLMEHVFRDYIPVEIMNRLYNVLRVKEQIDGMCYMEESKFEELFQIARKSLIEIAKYTGTNLAQDMVNAEQGEIQSLVDEYTENYLKLRLLLKDPAERIMRSTMDVSMTKAGFKDREELFGNPFVQSELSGKALIWSSNRGCKRSQGSFLGQIFDIKGHYKSVKESVVQCLCSFDFDFIYKLMRDLSVLSLELTPYTKEGVMSFIKNLRDIYGQVMRGCPDNKIGSSDFRRYWRTCEEALKTLLRFTGCSNDEEISVILKMNLRISGLRRGVSSAVDSARNLIWIEVSVSGHYLAVTNIGAGAAGSVLANRLTEDNHVTVLVLEAGGEEHDPLYDIPWNAPAAMMTKADWQFYSEPQEHGCLGMKEQRQYTPRGKGLGGSTLVNGLAYVRGSRYDYDMWAANGNKGWGYDDILPYFKKVENVQIDDLKNKEYRSTSGNMKVSDTLSFGISHTFVEAAADIGYKVKDCNGEDNGWQKGFCRMQAIVGDSIRFHSARGYLWPAMKRQNLHVAINAHVQKVIIEKGKAIGIEAIIDGRKHKILSNKEVILSAGAIGSPHILQLSGVGPKSLLNKLQIPVIKDLPAGIGLQDHVMFFVKASISAKISATPDKINSWWTWIQYYLFGTGYLATNAGVEATAWLCTDPNIQEGSYRCPDSEVILLSSLAEHGDSYEHFNYKQDVEDDIYGRIHGVDDMPEGFTVALETAHPLSRGYVLAQSTDPFDYPRISPNYFENPYDVQPIIRAVRMFQKLLKGKTMQKVGAKLWTQPIRACKHHVEDSDEYWECMIRHISVSGYHHSSSCRMGPKTDNTAVVDSELSLPSMFYRVHGIESLRIVDASVMPAVTSGNTMAPTLMIAEKAADLIRGIKTV</sequence>
<evidence type="ECO:0000256" key="5">
    <source>
        <dbReference type="RuleBase" id="RU003968"/>
    </source>
</evidence>
<protein>
    <recommendedName>
        <fullName evidence="6 7">Glucose-methanol-choline oxidoreductase N-terminal domain-containing protein</fullName>
    </recommendedName>
</protein>
<dbReference type="PROSITE" id="PS00623">
    <property type="entry name" value="GMC_OXRED_1"/>
    <property type="match status" value="1"/>
</dbReference>
<dbReference type="Pfam" id="PF05199">
    <property type="entry name" value="GMC_oxred_C"/>
    <property type="match status" value="1"/>
</dbReference>
<dbReference type="InterPro" id="IPR012132">
    <property type="entry name" value="GMC_OxRdtase"/>
</dbReference>
<feature type="domain" description="Glucose-methanol-choline oxidoreductase N-terminal" evidence="7">
    <location>
        <begin position="658"/>
        <end position="672"/>
    </location>
</feature>
<dbReference type="Pfam" id="PF00732">
    <property type="entry name" value="GMC_oxred_N"/>
    <property type="match status" value="1"/>
</dbReference>
<comment type="cofactor">
    <cofactor evidence="1">
        <name>FAD</name>
        <dbReference type="ChEBI" id="CHEBI:57692"/>
    </cofactor>
</comment>
<name>A0AA88XJR2_PINIB</name>
<evidence type="ECO:0000256" key="4">
    <source>
        <dbReference type="ARBA" id="ARBA00022827"/>
    </source>
</evidence>
<keyword evidence="4 5" id="KW-0274">FAD</keyword>
<evidence type="ECO:0000256" key="2">
    <source>
        <dbReference type="ARBA" id="ARBA00010790"/>
    </source>
</evidence>
<dbReference type="Gene3D" id="3.50.50.60">
    <property type="entry name" value="FAD/NAD(P)-binding domain"/>
    <property type="match status" value="1"/>
</dbReference>
<dbReference type="SUPFAM" id="SSF54373">
    <property type="entry name" value="FAD-linked reductases, C-terminal domain"/>
    <property type="match status" value="1"/>
</dbReference>
<dbReference type="InterPro" id="IPR000172">
    <property type="entry name" value="GMC_OxRdtase_N"/>
</dbReference>
<feature type="domain" description="Glucose-methanol-choline oxidoreductase N-terminal" evidence="6">
    <location>
        <begin position="482"/>
        <end position="505"/>
    </location>
</feature>